<keyword evidence="3" id="KW-1185">Reference proteome</keyword>
<evidence type="ECO:0000313" key="2">
    <source>
        <dbReference type="EMBL" id="PTB42862.1"/>
    </source>
</evidence>
<dbReference type="AlphaFoldDB" id="A0A2T3ZDH3"/>
<keyword evidence="1" id="KW-0732">Signal</keyword>
<evidence type="ECO:0000256" key="1">
    <source>
        <dbReference type="SAM" id="SignalP"/>
    </source>
</evidence>
<feature type="chain" id="PRO_5015643379" evidence="1">
    <location>
        <begin position="27"/>
        <end position="133"/>
    </location>
</feature>
<evidence type="ECO:0000313" key="3">
    <source>
        <dbReference type="Proteomes" id="UP000240493"/>
    </source>
</evidence>
<sequence length="133" mass="14606">MPLVAMRPVGLAAIVAELALLGAVKSCCRGSDRVRSSVDVKLRRLDREKAIEEVWRKQGNWLSTAAAQLASFQQHLPRALSCATWSFNMLAVGRDIPPFLCALVGWEHYAMKILGIPGLVFGALHKRLANTEP</sequence>
<dbReference type="Proteomes" id="UP000240493">
    <property type="component" value="Unassembled WGS sequence"/>
</dbReference>
<reference evidence="2 3" key="1">
    <citation type="submission" date="2016-07" db="EMBL/GenBank/DDBJ databases">
        <title>Multiple horizontal gene transfer events from other fungi enriched the ability of initially mycotrophic Trichoderma (Ascomycota) to feed on dead plant biomass.</title>
        <authorList>
            <consortium name="DOE Joint Genome Institute"/>
            <person name="Aerts A."/>
            <person name="Atanasova L."/>
            <person name="Chenthamara K."/>
            <person name="Zhang J."/>
            <person name="Grujic M."/>
            <person name="Henrissat B."/>
            <person name="Kuo A."/>
            <person name="Salamov A."/>
            <person name="Lipzen A."/>
            <person name="Labutti K."/>
            <person name="Barry K."/>
            <person name="Miao Y."/>
            <person name="Rahimi M.J."/>
            <person name="Shen Q."/>
            <person name="Grigoriev I.V."/>
            <person name="Kubicek C.P."/>
            <person name="Druzhinina I.S."/>
        </authorList>
    </citation>
    <scope>NUCLEOTIDE SEQUENCE [LARGE SCALE GENOMIC DNA]</scope>
    <source>
        <strain evidence="2 3">CBS 433.97</strain>
    </source>
</reference>
<feature type="signal peptide" evidence="1">
    <location>
        <begin position="1"/>
        <end position="26"/>
    </location>
</feature>
<dbReference type="EMBL" id="KZ679259">
    <property type="protein sequence ID" value="PTB42862.1"/>
    <property type="molecule type" value="Genomic_DNA"/>
</dbReference>
<organism evidence="2 3">
    <name type="scientific">Trichoderma asperellum (strain ATCC 204424 / CBS 433.97 / NBRC 101777)</name>
    <dbReference type="NCBI Taxonomy" id="1042311"/>
    <lineage>
        <taxon>Eukaryota</taxon>
        <taxon>Fungi</taxon>
        <taxon>Dikarya</taxon>
        <taxon>Ascomycota</taxon>
        <taxon>Pezizomycotina</taxon>
        <taxon>Sordariomycetes</taxon>
        <taxon>Hypocreomycetidae</taxon>
        <taxon>Hypocreales</taxon>
        <taxon>Hypocreaceae</taxon>
        <taxon>Trichoderma</taxon>
    </lineage>
</organism>
<gene>
    <name evidence="2" type="ORF">M441DRAFT_44908</name>
</gene>
<name>A0A2T3ZDH3_TRIA4</name>
<accession>A0A2T3ZDH3</accession>
<protein>
    <submittedName>
        <fullName evidence="2">Uncharacterized protein</fullName>
    </submittedName>
</protein>
<proteinExistence type="predicted"/>